<dbReference type="PANTHER" id="PTHR24346:SF82">
    <property type="entry name" value="KP78A-RELATED"/>
    <property type="match status" value="1"/>
</dbReference>
<dbReference type="AlphaFoldDB" id="I3EHZ5"/>
<keyword evidence="5 8" id="KW-0418">Kinase</keyword>
<dbReference type="GO" id="GO:0005524">
    <property type="term" value="F:ATP binding"/>
    <property type="evidence" value="ECO:0007669"/>
    <property type="project" value="UniProtKB-KW"/>
</dbReference>
<dbReference type="HOGENOM" id="CLU_909413_0_0_1"/>
<evidence type="ECO:0000313" key="9">
    <source>
        <dbReference type="Proteomes" id="UP000002872"/>
    </source>
</evidence>
<evidence type="ECO:0000256" key="3">
    <source>
        <dbReference type="ARBA" id="ARBA00022679"/>
    </source>
</evidence>
<keyword evidence="2" id="KW-0723">Serine/threonine-protein kinase</keyword>
<protein>
    <submittedName>
        <fullName evidence="8">CAMK/CAMKL protein kinase</fullName>
    </submittedName>
</protein>
<dbReference type="GO" id="GO:0005737">
    <property type="term" value="C:cytoplasm"/>
    <property type="evidence" value="ECO:0007669"/>
    <property type="project" value="TreeGrafter"/>
</dbReference>
<sequence>MEGKRTQSMITLQGISNTAKVQEEDQIYFEIYSENGLVRSISSPVLITPTERPHERIPQNEPIKPDTPELFIRTRIIYIISHNKNSHLYLGVDTLTHKKLAIKIISTRSYENKVQARNETRILPILNHKNIIKYLGNREFLSVVIIYLEYFKSVDLFCLIKRNGILPVPLALKIFKSLVDTVKYMHSCRVCHLDIKPENILINGRLDIKIIDFGLSQKALKNGLIEAYGGSINYASPEAVRGGVYNGFLSDSWSCGVVLFIMVNGYFPISRRTPSLPHVPIKIISIIEQLLAVSPEERVPICSLNL</sequence>
<keyword evidence="3" id="KW-0808">Transferase</keyword>
<dbReference type="Proteomes" id="UP000002872">
    <property type="component" value="Unassembled WGS sequence"/>
</dbReference>
<reference evidence="8" key="1">
    <citation type="submission" date="2011-01" db="EMBL/GenBank/DDBJ databases">
        <title>The Genome Sequence of Nematocida parisii strain ERTm3.</title>
        <authorList>
            <consortium name="The Broad Institute Genome Sequencing Platform"/>
            <consortium name="The Broad Institute Genome Sequencing Center for Infectious Disease"/>
            <person name="Cuomo C."/>
            <person name="Troemel E."/>
            <person name="Young S.K."/>
            <person name="Zeng Q."/>
            <person name="Gargeya S."/>
            <person name="Fitzgerald M."/>
            <person name="Haas B."/>
            <person name="Abouelleil A."/>
            <person name="Alvarado L."/>
            <person name="Arachchi H.M."/>
            <person name="Berlin A."/>
            <person name="Chapman S.B."/>
            <person name="Gearin G."/>
            <person name="Goldberg J."/>
            <person name="Griggs A."/>
            <person name="Gujja S."/>
            <person name="Hansen M."/>
            <person name="Heiman D."/>
            <person name="Howarth C."/>
            <person name="Larimer J."/>
            <person name="Lui A."/>
            <person name="MacDonald P.J.P."/>
            <person name="McCowen C."/>
            <person name="Montmayeur A."/>
            <person name="Murphy C."/>
            <person name="Neiman D."/>
            <person name="Pearson M."/>
            <person name="Priest M."/>
            <person name="Roberts A."/>
            <person name="Saif S."/>
            <person name="Shea T."/>
            <person name="Sisk P."/>
            <person name="Stolte C."/>
            <person name="Sykes S."/>
            <person name="Wortman J."/>
            <person name="Nusbaum C."/>
            <person name="Birren B."/>
        </authorList>
    </citation>
    <scope>NUCLEOTIDE SEQUENCE</scope>
    <source>
        <strain evidence="8">ERTm3</strain>
    </source>
</reference>
<keyword evidence="4" id="KW-0547">Nucleotide-binding</keyword>
<dbReference type="OrthoDB" id="2187328at2759"/>
<dbReference type="PROSITE" id="PS00108">
    <property type="entry name" value="PROTEIN_KINASE_ST"/>
    <property type="match status" value="1"/>
</dbReference>
<accession>I3EHZ5</accession>
<keyword evidence="6" id="KW-0067">ATP-binding</keyword>
<dbReference type="SMART" id="SM00220">
    <property type="entry name" value="S_TKc"/>
    <property type="match status" value="1"/>
</dbReference>
<dbReference type="OMA" id="APEINHY"/>
<dbReference type="InParanoid" id="I3EHZ5"/>
<dbReference type="Gene3D" id="1.10.510.10">
    <property type="entry name" value="Transferase(Phosphotransferase) domain 1"/>
    <property type="match status" value="1"/>
</dbReference>
<proteinExistence type="inferred from homology"/>
<evidence type="ECO:0000256" key="5">
    <source>
        <dbReference type="ARBA" id="ARBA00022777"/>
    </source>
</evidence>
<dbReference type="VEuPathDB" id="MicrosporidiaDB:NEQG_00661"/>
<feature type="domain" description="Protein kinase" evidence="7">
    <location>
        <begin position="74"/>
        <end position="306"/>
    </location>
</feature>
<evidence type="ECO:0000256" key="1">
    <source>
        <dbReference type="ARBA" id="ARBA00010791"/>
    </source>
</evidence>
<evidence type="ECO:0000256" key="2">
    <source>
        <dbReference type="ARBA" id="ARBA00022527"/>
    </source>
</evidence>
<dbReference type="InterPro" id="IPR000719">
    <property type="entry name" value="Prot_kinase_dom"/>
</dbReference>
<evidence type="ECO:0000259" key="7">
    <source>
        <dbReference type="PROSITE" id="PS50011"/>
    </source>
</evidence>
<dbReference type="GO" id="GO:0035556">
    <property type="term" value="P:intracellular signal transduction"/>
    <property type="evidence" value="ECO:0007669"/>
    <property type="project" value="TreeGrafter"/>
</dbReference>
<gene>
    <name evidence="8" type="ORF">NEQG_00661</name>
</gene>
<evidence type="ECO:0000313" key="8">
    <source>
        <dbReference type="EMBL" id="EIJ88842.1"/>
    </source>
</evidence>
<evidence type="ECO:0000256" key="6">
    <source>
        <dbReference type="ARBA" id="ARBA00022840"/>
    </source>
</evidence>
<dbReference type="PROSITE" id="PS50011">
    <property type="entry name" value="PROTEIN_KINASE_DOM"/>
    <property type="match status" value="1"/>
</dbReference>
<dbReference type="EMBL" id="GL870877">
    <property type="protein sequence ID" value="EIJ88842.1"/>
    <property type="molecule type" value="Genomic_DNA"/>
</dbReference>
<comment type="similarity">
    <text evidence="1">Belongs to the protein kinase superfamily. CAMK Ser/Thr protein kinase family. NIM1 subfamily.</text>
</comment>
<dbReference type="STRING" id="935791.I3EHZ5"/>
<dbReference type="PANTHER" id="PTHR24346">
    <property type="entry name" value="MAP/MICROTUBULE AFFINITY-REGULATING KINASE"/>
    <property type="match status" value="1"/>
</dbReference>
<evidence type="ECO:0000256" key="4">
    <source>
        <dbReference type="ARBA" id="ARBA00022741"/>
    </source>
</evidence>
<dbReference type="InterPro" id="IPR011009">
    <property type="entry name" value="Kinase-like_dom_sf"/>
</dbReference>
<organism evidence="8 9">
    <name type="scientific">Nematocida parisii (strain ERTm3)</name>
    <name type="common">Nematode killer fungus</name>
    <dbReference type="NCBI Taxonomy" id="935791"/>
    <lineage>
        <taxon>Eukaryota</taxon>
        <taxon>Fungi</taxon>
        <taxon>Fungi incertae sedis</taxon>
        <taxon>Microsporidia</taxon>
        <taxon>Nematocida</taxon>
    </lineage>
</organism>
<dbReference type="GO" id="GO:0004674">
    <property type="term" value="F:protein serine/threonine kinase activity"/>
    <property type="evidence" value="ECO:0007669"/>
    <property type="project" value="UniProtKB-KW"/>
</dbReference>
<keyword evidence="9" id="KW-1185">Reference proteome</keyword>
<name>I3EHZ5_NEMP3</name>
<dbReference type="SUPFAM" id="SSF56112">
    <property type="entry name" value="Protein kinase-like (PK-like)"/>
    <property type="match status" value="1"/>
</dbReference>
<dbReference type="InterPro" id="IPR008271">
    <property type="entry name" value="Ser/Thr_kinase_AS"/>
</dbReference>
<dbReference type="Pfam" id="PF00069">
    <property type="entry name" value="Pkinase"/>
    <property type="match status" value="1"/>
</dbReference>